<comment type="caution">
    <text evidence="2">The sequence shown here is derived from an EMBL/GenBank/DDBJ whole genome shotgun (WGS) entry which is preliminary data.</text>
</comment>
<accession>A0A1C7MXM4</accession>
<proteinExistence type="predicted"/>
<protein>
    <recommendedName>
        <fullName evidence="1">Endonuclease/exonuclease/phosphatase domain-containing protein</fullName>
    </recommendedName>
</protein>
<reference evidence="2 3" key="1">
    <citation type="submission" date="2016-03" db="EMBL/GenBank/DDBJ databases">
        <title>Choanephora cucurbitarum.</title>
        <authorList>
            <person name="Min B."/>
            <person name="Park H."/>
            <person name="Park J.-H."/>
            <person name="Shin H.-D."/>
            <person name="Choi I.-G."/>
        </authorList>
    </citation>
    <scope>NUCLEOTIDE SEQUENCE [LARGE SCALE GENOMIC DNA]</scope>
    <source>
        <strain evidence="2 3">KUS-F28377</strain>
    </source>
</reference>
<dbReference type="SUPFAM" id="SSF56219">
    <property type="entry name" value="DNase I-like"/>
    <property type="match status" value="1"/>
</dbReference>
<dbReference type="Pfam" id="PF03372">
    <property type="entry name" value="Exo_endo_phos"/>
    <property type="match status" value="1"/>
</dbReference>
<dbReference type="InParanoid" id="A0A1C7MXM4"/>
<dbReference type="OrthoDB" id="2208330at2759"/>
<dbReference type="InterPro" id="IPR005135">
    <property type="entry name" value="Endo/exonuclease/phosphatase"/>
</dbReference>
<feature type="domain" description="Endonuclease/exonuclease/phosphatase" evidence="1">
    <location>
        <begin position="31"/>
        <end position="255"/>
    </location>
</feature>
<name>A0A1C7MXM4_9FUNG</name>
<evidence type="ECO:0000313" key="2">
    <source>
        <dbReference type="EMBL" id="OBZ81572.1"/>
    </source>
</evidence>
<dbReference type="GO" id="GO:0003824">
    <property type="term" value="F:catalytic activity"/>
    <property type="evidence" value="ECO:0007669"/>
    <property type="project" value="InterPro"/>
</dbReference>
<gene>
    <name evidence="2" type="ORF">A0J61_10379</name>
</gene>
<dbReference type="InterPro" id="IPR036691">
    <property type="entry name" value="Endo/exonu/phosph_ase_sf"/>
</dbReference>
<organism evidence="2 3">
    <name type="scientific">Choanephora cucurbitarum</name>
    <dbReference type="NCBI Taxonomy" id="101091"/>
    <lineage>
        <taxon>Eukaryota</taxon>
        <taxon>Fungi</taxon>
        <taxon>Fungi incertae sedis</taxon>
        <taxon>Mucoromycota</taxon>
        <taxon>Mucoromycotina</taxon>
        <taxon>Mucoromycetes</taxon>
        <taxon>Mucorales</taxon>
        <taxon>Mucorineae</taxon>
        <taxon>Choanephoraceae</taxon>
        <taxon>Choanephoroideae</taxon>
        <taxon>Choanephora</taxon>
    </lineage>
</organism>
<dbReference type="EMBL" id="LUGH01001143">
    <property type="protein sequence ID" value="OBZ81572.1"/>
    <property type="molecule type" value="Genomic_DNA"/>
</dbReference>
<dbReference type="STRING" id="101091.A0A1C7MXM4"/>
<dbReference type="AlphaFoldDB" id="A0A1C7MXM4"/>
<dbReference type="Gene3D" id="3.60.10.10">
    <property type="entry name" value="Endonuclease/exonuclease/phosphatase"/>
    <property type="match status" value="1"/>
</dbReference>
<dbReference type="Proteomes" id="UP000093000">
    <property type="component" value="Unassembled WGS sequence"/>
</dbReference>
<evidence type="ECO:0000313" key="3">
    <source>
        <dbReference type="Proteomes" id="UP000093000"/>
    </source>
</evidence>
<evidence type="ECO:0000259" key="1">
    <source>
        <dbReference type="Pfam" id="PF03372"/>
    </source>
</evidence>
<keyword evidence="3" id="KW-1185">Reference proteome</keyword>
<sequence length="415" mass="46968">MAHLFSHDGVSLDTQFNNSDSSTKTFPLRIATLNFRGLRKSANPTTSSQFIRCIRTLSMDIIALQETHAVSADLESQFHMQFQAVDSIWTPHCGLVSFSPDLSFSQIVKSSCGRLITVTVSHKSDLFEPLSVTVLYAPADRKERYPFLQDLIHTLSSTTILPAQPLRHILLGDFNYSICSSVNARSRRSKAPTIWLNHIDHFYADAVTPRKQVAQATFSRGSSQSCIDYIYVSNDLHPNRMHGSVSYMNPTWTDHFLVKAHLQLLPSSVSNSLTQTGKGLWRAHPSLAKDPAFCERLASALSQTVSSFPEWYYPALQWESLKTTTRAVAQSYSRQKAFSLKKAEQTLQVKRRIVLKLIDRYPERAKDVSPHLHVIEGKLQQLQQYHTETLALRAGIRWRELGETSAGYLKRTYLP</sequence>